<dbReference type="InterPro" id="IPR037066">
    <property type="entry name" value="Plug_dom_sf"/>
</dbReference>
<keyword evidence="4 14" id="KW-1134">Transmembrane beta strand</keyword>
<dbReference type="KEGG" id="eta:ETA_04680"/>
<keyword evidence="13 14" id="KW-0998">Cell outer membrane</keyword>
<dbReference type="AlphaFoldDB" id="B2VGE6"/>
<evidence type="ECO:0000256" key="10">
    <source>
        <dbReference type="ARBA" id="ARBA00023077"/>
    </source>
</evidence>
<dbReference type="PROSITE" id="PS52016">
    <property type="entry name" value="TONB_DEPENDENT_REC_3"/>
    <property type="match status" value="1"/>
</dbReference>
<feature type="short sequence motif" description="TonB C-terminal box" evidence="15">
    <location>
        <begin position="707"/>
        <end position="724"/>
    </location>
</feature>
<reference evidence="19 20" key="1">
    <citation type="journal article" date="2008" name="Environ. Microbiol.">
        <title>The genome of Erwinia tasmaniensis strain Et1/99, a non-pathogenic bacterium in the genus Erwinia.</title>
        <authorList>
            <person name="Kube M."/>
            <person name="Migdoll A.M."/>
            <person name="Mueller I."/>
            <person name="Kuhl H."/>
            <person name="Beck A."/>
            <person name="Reinhardt R."/>
            <person name="Geider K."/>
        </authorList>
    </citation>
    <scope>NUCLEOTIDE SEQUENCE [LARGE SCALE GENOMIC DNA]</scope>
    <source>
        <strain evidence="20">DSM 17950 / CFBP 7177 / CIP 109463 / NCPPB 4357 / Et1/99</strain>
    </source>
</reference>
<dbReference type="SUPFAM" id="SSF56935">
    <property type="entry name" value="Porins"/>
    <property type="match status" value="1"/>
</dbReference>
<feature type="domain" description="TonB-dependent receptor plug" evidence="18">
    <location>
        <begin position="82"/>
        <end position="179"/>
    </location>
</feature>
<keyword evidence="7" id="KW-0732">Signal</keyword>
<keyword evidence="9" id="KW-0406">Ion transport</keyword>
<feature type="domain" description="TonB-dependent receptor-like beta-barrel" evidence="17">
    <location>
        <begin position="251"/>
        <end position="691"/>
    </location>
</feature>
<organism evidence="19 20">
    <name type="scientific">Erwinia tasmaniensis (strain DSM 17950 / CFBP 7177 / CIP 109463 / NCPPB 4357 / Et1/99)</name>
    <dbReference type="NCBI Taxonomy" id="465817"/>
    <lineage>
        <taxon>Bacteria</taxon>
        <taxon>Pseudomonadati</taxon>
        <taxon>Pseudomonadota</taxon>
        <taxon>Gammaproteobacteria</taxon>
        <taxon>Enterobacterales</taxon>
        <taxon>Erwiniaceae</taxon>
        <taxon>Erwinia</taxon>
    </lineage>
</organism>
<keyword evidence="8" id="KW-0408">Iron</keyword>
<dbReference type="STRING" id="465817.ETA_04680"/>
<evidence type="ECO:0000256" key="4">
    <source>
        <dbReference type="ARBA" id="ARBA00022452"/>
    </source>
</evidence>
<keyword evidence="6 14" id="KW-0812">Transmembrane</keyword>
<evidence type="ECO:0000256" key="5">
    <source>
        <dbReference type="ARBA" id="ARBA00022496"/>
    </source>
</evidence>
<evidence type="ECO:0000256" key="13">
    <source>
        <dbReference type="ARBA" id="ARBA00023237"/>
    </source>
</evidence>
<dbReference type="GO" id="GO:0038023">
    <property type="term" value="F:signaling receptor activity"/>
    <property type="evidence" value="ECO:0007669"/>
    <property type="project" value="InterPro"/>
</dbReference>
<dbReference type="EMBL" id="CU468135">
    <property type="protein sequence ID" value="CAO95514.1"/>
    <property type="molecule type" value="Genomic_DNA"/>
</dbReference>
<name>B2VGE6_ERWT9</name>
<dbReference type="InterPro" id="IPR012910">
    <property type="entry name" value="Plug_dom"/>
</dbReference>
<keyword evidence="12 19" id="KW-0675">Receptor</keyword>
<evidence type="ECO:0000256" key="2">
    <source>
        <dbReference type="ARBA" id="ARBA00009810"/>
    </source>
</evidence>
<dbReference type="GO" id="GO:0015344">
    <property type="term" value="F:siderophore uptake transmembrane transporter activity"/>
    <property type="evidence" value="ECO:0007669"/>
    <property type="project" value="TreeGrafter"/>
</dbReference>
<sequence length="724" mass="78774">MTELIPSFLGKKGRELFSVLFIGALSTPTAMAEKKPPSAVSTAASDGGTLTVEASSSAADTPMTSGYQPLNSSTATLTTLPLLDIPQVVNTVSDRVIADQHATTLDEVLNNVSNVVQTNTLGGTQDAFVRRGFGSNRDGSVMTNGLKTVLPRSFNAATERVEVLKGPASTLYGILDPGGLINVVTKRPETTFGGSLQATSTSFGGGTGSVDITGPIEGTRLAYRLIGSYQHEDYWRNFGKERGSFIAPSLSWFGDDATVNISYSHRNYSTPFDRGTIFDLNTGHAVNVSRETRFDEAYNVTDGASDLAQLNAEYRIDNQWTAKFDYSFSQDKYSDNQARVMAYDATSGTLTRRVDATQGSTQRQHAARADLQGNVNIGGFYNEILTGIAYENYDLLRTDMIRCKNVKDFNIYRPSYGSTGTCSSVSASDSDQRIQQVSYSAYVQDALYLTDRWIAVSAVRYQYFTEFAGKGRPFNTNTDSRDSAWVPKFGLVYKATPNVSLFGNVSRSFMPQYSIASYIGELPPETATAYEVGAKFDLFSGVTANVTLFNIDKRNVLYTETVGDESVAKTAGKVRSRGVEVDVAGALTQNVNLIASYGYTDAKVLEDPDYKGKVLPNVPRHTGSLFLTYDFHNVIGGNTLTVGGGGHAVSRRSGDNAENYSLQGYAVADAFAAYKIKTRHPVTLQVNVKNLFDKTYYTSSIATNNLSNQIGDPREVQFTVKMDF</sequence>
<dbReference type="InterPro" id="IPR010105">
    <property type="entry name" value="TonB_sidphr_rcpt"/>
</dbReference>
<comment type="subcellular location">
    <subcellularLocation>
        <location evidence="1 14">Cell outer membrane</location>
        <topology evidence="1 14">Multi-pass membrane protein</topology>
    </subcellularLocation>
</comment>
<evidence type="ECO:0000313" key="20">
    <source>
        <dbReference type="Proteomes" id="UP000001726"/>
    </source>
</evidence>
<dbReference type="Pfam" id="PF07715">
    <property type="entry name" value="Plug"/>
    <property type="match status" value="1"/>
</dbReference>
<protein>
    <submittedName>
        <fullName evidence="19">TonB-dependent ferric achromobactin receptor</fullName>
    </submittedName>
</protein>
<dbReference type="GO" id="GO:0015891">
    <property type="term" value="P:siderophore transport"/>
    <property type="evidence" value="ECO:0007669"/>
    <property type="project" value="InterPro"/>
</dbReference>
<dbReference type="InterPro" id="IPR039426">
    <property type="entry name" value="TonB-dep_rcpt-like"/>
</dbReference>
<evidence type="ECO:0000256" key="3">
    <source>
        <dbReference type="ARBA" id="ARBA00022448"/>
    </source>
</evidence>
<dbReference type="Proteomes" id="UP000001726">
    <property type="component" value="Chromosome"/>
</dbReference>
<keyword evidence="11 14" id="KW-0472">Membrane</keyword>
<dbReference type="HOGENOM" id="CLU_008287_9_4_6"/>
<evidence type="ECO:0000256" key="16">
    <source>
        <dbReference type="RuleBase" id="RU003357"/>
    </source>
</evidence>
<dbReference type="OrthoDB" id="127311at2"/>
<dbReference type="PROSITE" id="PS01156">
    <property type="entry name" value="TONB_DEPENDENT_REC_2"/>
    <property type="match status" value="1"/>
</dbReference>
<dbReference type="PANTHER" id="PTHR32552">
    <property type="entry name" value="FERRICHROME IRON RECEPTOR-RELATED"/>
    <property type="match status" value="1"/>
</dbReference>
<evidence type="ECO:0000259" key="18">
    <source>
        <dbReference type="Pfam" id="PF07715"/>
    </source>
</evidence>
<evidence type="ECO:0000256" key="6">
    <source>
        <dbReference type="ARBA" id="ARBA00022692"/>
    </source>
</evidence>
<dbReference type="Gene3D" id="2.40.170.20">
    <property type="entry name" value="TonB-dependent receptor, beta-barrel domain"/>
    <property type="match status" value="1"/>
</dbReference>
<dbReference type="eggNOG" id="COG4773">
    <property type="taxonomic scope" value="Bacteria"/>
</dbReference>
<dbReference type="Gene3D" id="2.170.130.10">
    <property type="entry name" value="TonB-dependent receptor, plug domain"/>
    <property type="match status" value="1"/>
</dbReference>
<evidence type="ECO:0000256" key="12">
    <source>
        <dbReference type="ARBA" id="ARBA00023170"/>
    </source>
</evidence>
<evidence type="ECO:0000256" key="8">
    <source>
        <dbReference type="ARBA" id="ARBA00023004"/>
    </source>
</evidence>
<dbReference type="CDD" id="cd01347">
    <property type="entry name" value="ligand_gated_channel"/>
    <property type="match status" value="1"/>
</dbReference>
<evidence type="ECO:0000313" key="19">
    <source>
        <dbReference type="EMBL" id="CAO95514.1"/>
    </source>
</evidence>
<dbReference type="NCBIfam" id="TIGR01783">
    <property type="entry name" value="TonB-siderophor"/>
    <property type="match status" value="1"/>
</dbReference>
<dbReference type="InterPro" id="IPR036942">
    <property type="entry name" value="Beta-barrel_TonB_sf"/>
</dbReference>
<evidence type="ECO:0000256" key="9">
    <source>
        <dbReference type="ARBA" id="ARBA00023065"/>
    </source>
</evidence>
<keyword evidence="5" id="KW-0410">Iron transport</keyword>
<keyword evidence="3 14" id="KW-0813">Transport</keyword>
<evidence type="ECO:0000256" key="15">
    <source>
        <dbReference type="PROSITE-ProRule" id="PRU10144"/>
    </source>
</evidence>
<dbReference type="InterPro" id="IPR000531">
    <property type="entry name" value="Beta-barrel_TonB"/>
</dbReference>
<comment type="similarity">
    <text evidence="2 14 16">Belongs to the TonB-dependent receptor family.</text>
</comment>
<evidence type="ECO:0000259" key="17">
    <source>
        <dbReference type="Pfam" id="PF00593"/>
    </source>
</evidence>
<keyword evidence="20" id="KW-1185">Reference proteome</keyword>
<evidence type="ECO:0000256" key="14">
    <source>
        <dbReference type="PROSITE-ProRule" id="PRU01360"/>
    </source>
</evidence>
<gene>
    <name evidence="19" type="primary">acr</name>
    <name evidence="19" type="ordered locus">ETA_04680</name>
</gene>
<dbReference type="Pfam" id="PF00593">
    <property type="entry name" value="TonB_dep_Rec_b-barrel"/>
    <property type="match status" value="1"/>
</dbReference>
<evidence type="ECO:0000256" key="7">
    <source>
        <dbReference type="ARBA" id="ARBA00022729"/>
    </source>
</evidence>
<dbReference type="RefSeq" id="WP_012440225.1">
    <property type="nucleotide sequence ID" value="NC_010694.1"/>
</dbReference>
<dbReference type="GO" id="GO:0009279">
    <property type="term" value="C:cell outer membrane"/>
    <property type="evidence" value="ECO:0007669"/>
    <property type="project" value="UniProtKB-SubCell"/>
</dbReference>
<keyword evidence="10 16" id="KW-0798">TonB box</keyword>
<dbReference type="PANTHER" id="PTHR32552:SF85">
    <property type="entry name" value="BLL7968 PROTEIN"/>
    <property type="match status" value="1"/>
</dbReference>
<evidence type="ECO:0000256" key="1">
    <source>
        <dbReference type="ARBA" id="ARBA00004571"/>
    </source>
</evidence>
<accession>B2VGE6</accession>
<evidence type="ECO:0000256" key="11">
    <source>
        <dbReference type="ARBA" id="ARBA00023136"/>
    </source>
</evidence>
<dbReference type="InterPro" id="IPR010917">
    <property type="entry name" value="TonB_rcpt_CS"/>
</dbReference>
<proteinExistence type="inferred from homology"/>